<dbReference type="Gene3D" id="3.30.465.10">
    <property type="match status" value="1"/>
</dbReference>
<protein>
    <submittedName>
        <fullName evidence="6">FAD linked oxidase domain protein</fullName>
    </submittedName>
</protein>
<dbReference type="PROSITE" id="PS51387">
    <property type="entry name" value="FAD_PCMH"/>
    <property type="match status" value="1"/>
</dbReference>
<dbReference type="Gene3D" id="3.30.70.2740">
    <property type="match status" value="1"/>
</dbReference>
<dbReference type="AlphaFoldDB" id="H1YDK5"/>
<keyword evidence="7" id="KW-1185">Reference proteome</keyword>
<dbReference type="Proteomes" id="UP000002774">
    <property type="component" value="Chromosome"/>
</dbReference>
<comment type="cofactor">
    <cofactor evidence="1">
        <name>FAD</name>
        <dbReference type="ChEBI" id="CHEBI:57692"/>
    </cofactor>
</comment>
<evidence type="ECO:0000313" key="6">
    <source>
        <dbReference type="EMBL" id="EHQ30214.1"/>
    </source>
</evidence>
<dbReference type="InterPro" id="IPR004113">
    <property type="entry name" value="FAD-bd_oxidored_4_C"/>
</dbReference>
<dbReference type="InterPro" id="IPR006094">
    <property type="entry name" value="Oxid_FAD_bind_N"/>
</dbReference>
<sequence>MMFNKITDALVTRMRDIAGAGCVYTTPGELEKYSHDETEDLRYYPEVVVKPQTTAQVSQLLKLCNEYHIPVTPRGAGTGLSGGALPVNAGLVISMEGFNHIIAIDERNLQATVEPGVITEVFMDVVAAKGLLYPVDPASKGSCFIGGNVANCSGGPRVVKYGTIREYVLNLEVVLPSGEVIWTGANTLKYASGYNLTQLMIGSEGTLGIVTKIVVKLIPRPTQTALMLASFATNEEACGAVSAIFRAGIIPSALEFMERRGVEWVIAHDGINFALKDGIAAFLLIEVDGNNPDVIFADCEKINAALEEFNCQDVLFADSSAQKEELWHMRRIMGLSVKSNSVYKEEDTVVPRAELPALIKGIKAIGARFGFESVCYGHAGDGNLHVNIIKASMSDADWNKKLKDGIKEIFELTVSLGGTISGEHGIGLVQKEFMPIKYPDVNLALMRGIKQVFDPNGILNPGKIF</sequence>
<dbReference type="GO" id="GO:0016491">
    <property type="term" value="F:oxidoreductase activity"/>
    <property type="evidence" value="ECO:0007669"/>
    <property type="project" value="UniProtKB-KW"/>
</dbReference>
<dbReference type="InterPro" id="IPR036318">
    <property type="entry name" value="FAD-bd_PCMH-like_sf"/>
</dbReference>
<organism evidence="6 7">
    <name type="scientific">Mucilaginibacter paludis DSM 18603</name>
    <dbReference type="NCBI Taxonomy" id="714943"/>
    <lineage>
        <taxon>Bacteria</taxon>
        <taxon>Pseudomonadati</taxon>
        <taxon>Bacteroidota</taxon>
        <taxon>Sphingobacteriia</taxon>
        <taxon>Sphingobacteriales</taxon>
        <taxon>Sphingobacteriaceae</taxon>
        <taxon>Mucilaginibacter</taxon>
    </lineage>
</organism>
<accession>H1YDK5</accession>
<dbReference type="SUPFAM" id="SSF55103">
    <property type="entry name" value="FAD-linked oxidases, C-terminal domain"/>
    <property type="match status" value="1"/>
</dbReference>
<reference evidence="6" key="1">
    <citation type="submission" date="2011-09" db="EMBL/GenBank/DDBJ databases">
        <title>The permanent draft genome of Mucilaginibacter paludis DSM 18603.</title>
        <authorList>
            <consortium name="US DOE Joint Genome Institute (JGI-PGF)"/>
            <person name="Lucas S."/>
            <person name="Han J."/>
            <person name="Lapidus A."/>
            <person name="Bruce D."/>
            <person name="Goodwin L."/>
            <person name="Pitluck S."/>
            <person name="Peters L."/>
            <person name="Kyrpides N."/>
            <person name="Mavromatis K."/>
            <person name="Ivanova N."/>
            <person name="Mikhailova N."/>
            <person name="Held B."/>
            <person name="Detter J.C."/>
            <person name="Tapia R."/>
            <person name="Han C."/>
            <person name="Land M."/>
            <person name="Hauser L."/>
            <person name="Markowitz V."/>
            <person name="Cheng J.-F."/>
            <person name="Hugenholtz P."/>
            <person name="Woyke T."/>
            <person name="Wu D."/>
            <person name="Tindall B."/>
            <person name="Brambilla E."/>
            <person name="Klenk H.-P."/>
            <person name="Eisen J.A."/>
        </authorList>
    </citation>
    <scope>NUCLEOTIDE SEQUENCE [LARGE SCALE GENOMIC DNA]</scope>
    <source>
        <strain evidence="6">DSM 18603</strain>
    </source>
</reference>
<dbReference type="InterPro" id="IPR016169">
    <property type="entry name" value="FAD-bd_PCMH_sub2"/>
</dbReference>
<evidence type="ECO:0000256" key="2">
    <source>
        <dbReference type="ARBA" id="ARBA00022630"/>
    </source>
</evidence>
<dbReference type="FunFam" id="1.10.45.10:FF:000001">
    <property type="entry name" value="D-lactate dehydrogenase mitochondrial"/>
    <property type="match status" value="1"/>
</dbReference>
<dbReference type="Gene3D" id="1.10.45.10">
    <property type="entry name" value="Vanillyl-alcohol Oxidase, Chain A, domain 4"/>
    <property type="match status" value="1"/>
</dbReference>
<dbReference type="HOGENOM" id="CLU_017779_9_2_10"/>
<dbReference type="Pfam" id="PF01565">
    <property type="entry name" value="FAD_binding_4"/>
    <property type="match status" value="1"/>
</dbReference>
<evidence type="ECO:0000256" key="1">
    <source>
        <dbReference type="ARBA" id="ARBA00001974"/>
    </source>
</evidence>
<proteinExistence type="predicted"/>
<dbReference type="Pfam" id="PF02913">
    <property type="entry name" value="FAD-oxidase_C"/>
    <property type="match status" value="1"/>
</dbReference>
<dbReference type="InterPro" id="IPR051914">
    <property type="entry name" value="FAD-linked_OxidoTrans_Type4"/>
</dbReference>
<evidence type="ECO:0000256" key="4">
    <source>
        <dbReference type="ARBA" id="ARBA00023002"/>
    </source>
</evidence>
<dbReference type="PANTHER" id="PTHR42934:SF2">
    <property type="entry name" value="GLYCOLATE OXIDASE SUBUNIT GLCD"/>
    <property type="match status" value="1"/>
</dbReference>
<dbReference type="EMBL" id="CM001403">
    <property type="protein sequence ID" value="EHQ30214.1"/>
    <property type="molecule type" value="Genomic_DNA"/>
</dbReference>
<evidence type="ECO:0000259" key="5">
    <source>
        <dbReference type="PROSITE" id="PS51387"/>
    </source>
</evidence>
<dbReference type="eggNOG" id="COG0277">
    <property type="taxonomic scope" value="Bacteria"/>
</dbReference>
<dbReference type="InterPro" id="IPR016167">
    <property type="entry name" value="FAD-bd_PCMH_sub1"/>
</dbReference>
<dbReference type="SUPFAM" id="SSF56176">
    <property type="entry name" value="FAD-binding/transporter-associated domain-like"/>
    <property type="match status" value="1"/>
</dbReference>
<dbReference type="InterPro" id="IPR016166">
    <property type="entry name" value="FAD-bd_PCMH"/>
</dbReference>
<dbReference type="PANTHER" id="PTHR42934">
    <property type="entry name" value="GLYCOLATE OXIDASE SUBUNIT GLCD"/>
    <property type="match status" value="1"/>
</dbReference>
<dbReference type="OrthoDB" id="9767256at2"/>
<keyword evidence="2" id="KW-0285">Flavoprotein</keyword>
<dbReference type="Gene3D" id="3.30.43.10">
    <property type="entry name" value="Uridine Diphospho-n-acetylenolpyruvylglucosamine Reductase, domain 2"/>
    <property type="match status" value="1"/>
</dbReference>
<evidence type="ECO:0000313" key="7">
    <source>
        <dbReference type="Proteomes" id="UP000002774"/>
    </source>
</evidence>
<name>H1YDK5_9SPHI</name>
<dbReference type="STRING" id="714943.Mucpa_6156"/>
<gene>
    <name evidence="6" type="ORF">Mucpa_6156</name>
</gene>
<dbReference type="InterPro" id="IPR016164">
    <property type="entry name" value="FAD-linked_Oxase-like_C"/>
</dbReference>
<dbReference type="Gene3D" id="3.30.70.2190">
    <property type="match status" value="1"/>
</dbReference>
<keyword evidence="3" id="KW-0274">FAD</keyword>
<feature type="domain" description="FAD-binding PCMH-type" evidence="5">
    <location>
        <begin position="41"/>
        <end position="220"/>
    </location>
</feature>
<dbReference type="RefSeq" id="WP_008511782.1">
    <property type="nucleotide sequence ID" value="NZ_CM001403.1"/>
</dbReference>
<keyword evidence="4" id="KW-0560">Oxidoreductase</keyword>
<dbReference type="InterPro" id="IPR016171">
    <property type="entry name" value="Vanillyl_alc_oxidase_C-sub2"/>
</dbReference>
<dbReference type="GO" id="GO:0071949">
    <property type="term" value="F:FAD binding"/>
    <property type="evidence" value="ECO:0007669"/>
    <property type="project" value="InterPro"/>
</dbReference>
<evidence type="ECO:0000256" key="3">
    <source>
        <dbReference type="ARBA" id="ARBA00022827"/>
    </source>
</evidence>